<evidence type="ECO:0000259" key="2">
    <source>
        <dbReference type="PROSITE" id="PS50181"/>
    </source>
</evidence>
<dbReference type="PANTHER" id="PTHR31900:SF34">
    <property type="entry name" value="EMB|CAB62440.1-RELATED"/>
    <property type="match status" value="1"/>
</dbReference>
<dbReference type="Gene3D" id="1.20.1280.50">
    <property type="match status" value="1"/>
</dbReference>
<keyword evidence="1" id="KW-0732">Signal</keyword>
<comment type="caution">
    <text evidence="3">The sequence shown here is derived from an EMBL/GenBank/DDBJ whole genome shotgun (WGS) entry which is preliminary data.</text>
</comment>
<dbReference type="InterPro" id="IPR053781">
    <property type="entry name" value="F-box_AtFBL13-like"/>
</dbReference>
<dbReference type="InterPro" id="IPR032675">
    <property type="entry name" value="LRR_dom_sf"/>
</dbReference>
<sequence length="468" mass="53860">MDSTSQPDMFLALPNALLVLIISFLPFKECVSTSVLSNRWRYLCHETRNISFKESDFLNHSFSNQESRMDARASFFRNIRQWIPIIQDQAFIESFEICVSFPIGYVDEIKDLIKLVVSKKVKKLSLDFSKPAWRGYNDVSRFDLIVELPECFYSLTTLESLKIFACEFDPSRFANPGLLRSLTIGWIRLTKVESLLSKSPLLKILRIKQCWGLDLTMIDGQLRELVVENSDFSYMTCSFDLPNVDSFTYSGDVISFHFDKINKIIKEVYIEFGLEGEYDEPNQSTIVEGEVLSGFLNNIRGARKLTVCPYLLQVIHECENPYYLLHPIETQHLVLRTKMHPKEFNGIRLLLNNCPNMKTLTFDILPPSFPAAFSYAGIDPRTYWMQNISYKCLRKTLKVITVNNFGGGSNELNILRYLIRSGGGCGVLERVEIYMRNTSKENQRMTTLARAAMLQRTSGRVQVLVHNV</sequence>
<dbReference type="SUPFAM" id="SSF81383">
    <property type="entry name" value="F-box domain"/>
    <property type="match status" value="1"/>
</dbReference>
<proteinExistence type="predicted"/>
<feature type="chain" id="PRO_5044752235" evidence="1">
    <location>
        <begin position="33"/>
        <end position="468"/>
    </location>
</feature>
<evidence type="ECO:0000313" key="3">
    <source>
        <dbReference type="EMBL" id="KAL1207231.1"/>
    </source>
</evidence>
<dbReference type="InterPro" id="IPR001810">
    <property type="entry name" value="F-box_dom"/>
</dbReference>
<dbReference type="EMBL" id="JBANAX010000482">
    <property type="protein sequence ID" value="KAL1207231.1"/>
    <property type="molecule type" value="Genomic_DNA"/>
</dbReference>
<evidence type="ECO:0000313" key="4">
    <source>
        <dbReference type="Proteomes" id="UP001558713"/>
    </source>
</evidence>
<feature type="domain" description="F-box" evidence="2">
    <location>
        <begin position="7"/>
        <end position="55"/>
    </location>
</feature>
<gene>
    <name evidence="3" type="ORF">V5N11_027978</name>
</gene>
<dbReference type="AlphaFoldDB" id="A0ABD1AM86"/>
<dbReference type="CDD" id="cd22160">
    <property type="entry name" value="F-box_AtFBL13-like"/>
    <property type="match status" value="1"/>
</dbReference>
<organism evidence="3 4">
    <name type="scientific">Cardamine amara subsp. amara</name>
    <dbReference type="NCBI Taxonomy" id="228776"/>
    <lineage>
        <taxon>Eukaryota</taxon>
        <taxon>Viridiplantae</taxon>
        <taxon>Streptophyta</taxon>
        <taxon>Embryophyta</taxon>
        <taxon>Tracheophyta</taxon>
        <taxon>Spermatophyta</taxon>
        <taxon>Magnoliopsida</taxon>
        <taxon>eudicotyledons</taxon>
        <taxon>Gunneridae</taxon>
        <taxon>Pentapetalae</taxon>
        <taxon>rosids</taxon>
        <taxon>malvids</taxon>
        <taxon>Brassicales</taxon>
        <taxon>Brassicaceae</taxon>
        <taxon>Cardamineae</taxon>
        <taxon>Cardamine</taxon>
    </lineage>
</organism>
<dbReference type="InterPro" id="IPR050232">
    <property type="entry name" value="FBL13/AtMIF1-like"/>
</dbReference>
<name>A0ABD1AM86_CARAN</name>
<dbReference type="Pfam" id="PF00646">
    <property type="entry name" value="F-box"/>
    <property type="match status" value="1"/>
</dbReference>
<keyword evidence="4" id="KW-1185">Reference proteome</keyword>
<dbReference type="Gene3D" id="3.80.10.10">
    <property type="entry name" value="Ribonuclease Inhibitor"/>
    <property type="match status" value="1"/>
</dbReference>
<dbReference type="Proteomes" id="UP001558713">
    <property type="component" value="Unassembled WGS sequence"/>
</dbReference>
<reference evidence="3 4" key="1">
    <citation type="submission" date="2024-04" db="EMBL/GenBank/DDBJ databases">
        <title>Genome assembly C_amara_ONT_v2.</title>
        <authorList>
            <person name="Yant L."/>
            <person name="Moore C."/>
            <person name="Slenker M."/>
        </authorList>
    </citation>
    <scope>NUCLEOTIDE SEQUENCE [LARGE SCALE GENOMIC DNA]</scope>
    <source>
        <tissue evidence="3">Leaf</tissue>
    </source>
</reference>
<accession>A0ABD1AM86</accession>
<protein>
    <submittedName>
        <fullName evidence="3">F-box/LRR-repeat protein</fullName>
    </submittedName>
</protein>
<dbReference type="SUPFAM" id="SSF52047">
    <property type="entry name" value="RNI-like"/>
    <property type="match status" value="1"/>
</dbReference>
<feature type="signal peptide" evidence="1">
    <location>
        <begin position="1"/>
        <end position="32"/>
    </location>
</feature>
<dbReference type="PANTHER" id="PTHR31900">
    <property type="entry name" value="F-BOX/RNI SUPERFAMILY PROTEIN-RELATED"/>
    <property type="match status" value="1"/>
</dbReference>
<dbReference type="PROSITE" id="PS50181">
    <property type="entry name" value="FBOX"/>
    <property type="match status" value="1"/>
</dbReference>
<dbReference type="InterPro" id="IPR036047">
    <property type="entry name" value="F-box-like_dom_sf"/>
</dbReference>
<evidence type="ECO:0000256" key="1">
    <source>
        <dbReference type="SAM" id="SignalP"/>
    </source>
</evidence>